<dbReference type="SUPFAM" id="SSF52833">
    <property type="entry name" value="Thioredoxin-like"/>
    <property type="match status" value="1"/>
</dbReference>
<feature type="site" description="Deprotonates C-terminal active site Cys" evidence="6">
    <location>
        <position position="26"/>
    </location>
</feature>
<gene>
    <name evidence="9" type="ORF">HERILL_LOCUS8274</name>
</gene>
<feature type="site" description="Contributes to redox potential value" evidence="6">
    <location>
        <position position="34"/>
    </location>
</feature>
<dbReference type="Gene3D" id="3.40.30.10">
    <property type="entry name" value="Glutaredoxin"/>
    <property type="match status" value="1"/>
</dbReference>
<accession>A0A7R8URJ2</accession>
<evidence type="ECO:0000256" key="3">
    <source>
        <dbReference type="ARBA" id="ARBA00023157"/>
    </source>
</evidence>
<dbReference type="OMA" id="KQLWRQS"/>
<dbReference type="OrthoDB" id="2121326at2759"/>
<reference evidence="9 10" key="1">
    <citation type="submission" date="2020-11" db="EMBL/GenBank/DDBJ databases">
        <authorList>
            <person name="Wallbank WR R."/>
            <person name="Pardo Diaz C."/>
            <person name="Kozak K."/>
            <person name="Martin S."/>
            <person name="Jiggins C."/>
            <person name="Moest M."/>
            <person name="Warren A I."/>
            <person name="Generalovic N T."/>
            <person name="Byers J.R.P. K."/>
            <person name="Montejo-Kovacevich G."/>
            <person name="Yen C E."/>
        </authorList>
    </citation>
    <scope>NUCLEOTIDE SEQUENCE [LARGE SCALE GENOMIC DNA]</scope>
</reference>
<dbReference type="Proteomes" id="UP000594454">
    <property type="component" value="Chromosome 3"/>
</dbReference>
<name>A0A7R8URJ2_HERIL</name>
<feature type="domain" description="Thioredoxin" evidence="8">
    <location>
        <begin position="1"/>
        <end position="107"/>
    </location>
</feature>
<evidence type="ECO:0000256" key="5">
    <source>
        <dbReference type="PIRNR" id="PIRNR000077"/>
    </source>
</evidence>
<dbReference type="NCBIfam" id="TIGR01068">
    <property type="entry name" value="thioredoxin"/>
    <property type="match status" value="1"/>
</dbReference>
<dbReference type="PIRSF" id="PIRSF000077">
    <property type="entry name" value="Thioredoxin"/>
    <property type="match status" value="1"/>
</dbReference>
<feature type="active site" description="Nucleophile" evidence="6">
    <location>
        <position position="32"/>
    </location>
</feature>
<dbReference type="FunFam" id="3.40.30.10:FF:000104">
    <property type="entry name" value="Thioredoxin"/>
    <property type="match status" value="1"/>
</dbReference>
<evidence type="ECO:0000256" key="1">
    <source>
        <dbReference type="ARBA" id="ARBA00022448"/>
    </source>
</evidence>
<feature type="active site" description="Nucleophile" evidence="6">
    <location>
        <position position="35"/>
    </location>
</feature>
<dbReference type="PRINTS" id="PR00421">
    <property type="entry name" value="THIOREDOXIN"/>
</dbReference>
<evidence type="ECO:0000256" key="2">
    <source>
        <dbReference type="ARBA" id="ARBA00022982"/>
    </source>
</evidence>
<proteinExistence type="inferred from homology"/>
<keyword evidence="3 7" id="KW-1015">Disulfide bond</keyword>
<dbReference type="PROSITE" id="PS51352">
    <property type="entry name" value="THIOREDOXIN_2"/>
    <property type="match status" value="1"/>
</dbReference>
<evidence type="ECO:0000256" key="4">
    <source>
        <dbReference type="ARBA" id="ARBA00023284"/>
    </source>
</evidence>
<keyword evidence="4 7" id="KW-0676">Redox-active center</keyword>
<dbReference type="InterPro" id="IPR017937">
    <property type="entry name" value="Thioredoxin_CS"/>
</dbReference>
<dbReference type="PROSITE" id="PS00194">
    <property type="entry name" value="THIOREDOXIN_1"/>
    <property type="match status" value="1"/>
</dbReference>
<keyword evidence="2" id="KW-0249">Electron transport</keyword>
<dbReference type="EMBL" id="LR899011">
    <property type="protein sequence ID" value="CAD7085430.1"/>
    <property type="molecule type" value="Genomic_DNA"/>
</dbReference>
<evidence type="ECO:0000256" key="7">
    <source>
        <dbReference type="PIRSR" id="PIRSR000077-4"/>
    </source>
</evidence>
<organism evidence="9 10">
    <name type="scientific">Hermetia illucens</name>
    <name type="common">Black soldier fly</name>
    <dbReference type="NCBI Taxonomy" id="343691"/>
    <lineage>
        <taxon>Eukaryota</taxon>
        <taxon>Metazoa</taxon>
        <taxon>Ecdysozoa</taxon>
        <taxon>Arthropoda</taxon>
        <taxon>Hexapoda</taxon>
        <taxon>Insecta</taxon>
        <taxon>Pterygota</taxon>
        <taxon>Neoptera</taxon>
        <taxon>Endopterygota</taxon>
        <taxon>Diptera</taxon>
        <taxon>Brachycera</taxon>
        <taxon>Stratiomyomorpha</taxon>
        <taxon>Stratiomyidae</taxon>
        <taxon>Hermetiinae</taxon>
        <taxon>Hermetia</taxon>
    </lineage>
</organism>
<keyword evidence="10" id="KW-1185">Reference proteome</keyword>
<dbReference type="GO" id="GO:0015035">
    <property type="term" value="F:protein-disulfide reductase activity"/>
    <property type="evidence" value="ECO:0007669"/>
    <property type="project" value="InterPro"/>
</dbReference>
<dbReference type="InterPro" id="IPR005746">
    <property type="entry name" value="Thioredoxin"/>
</dbReference>
<sequence>MVYIVQNKEDFRGKLQSAGDKLVVVDFFATWCGPCKIISPKLEELANKYGDRVVVLKVDVDDCDELDVEYGVSSMPTFIFIKNGEKIDSFVGANAEKLEKHFAKHIEPSS</sequence>
<evidence type="ECO:0000313" key="10">
    <source>
        <dbReference type="Proteomes" id="UP000594454"/>
    </source>
</evidence>
<dbReference type="InParanoid" id="A0A7R8URJ2"/>
<dbReference type="InterPro" id="IPR013766">
    <property type="entry name" value="Thioredoxin_domain"/>
</dbReference>
<keyword evidence="1" id="KW-0813">Transport</keyword>
<dbReference type="AlphaFoldDB" id="A0A7R8URJ2"/>
<comment type="similarity">
    <text evidence="5">Belongs to the thioredoxin family.</text>
</comment>
<dbReference type="CDD" id="cd02947">
    <property type="entry name" value="TRX_family"/>
    <property type="match status" value="1"/>
</dbReference>
<dbReference type="InterPro" id="IPR036249">
    <property type="entry name" value="Thioredoxin-like_sf"/>
</dbReference>
<protein>
    <recommendedName>
        <fullName evidence="5">Thioredoxin</fullName>
    </recommendedName>
</protein>
<evidence type="ECO:0000256" key="6">
    <source>
        <dbReference type="PIRSR" id="PIRSR000077-1"/>
    </source>
</evidence>
<dbReference type="FunCoup" id="A0A7R8URJ2">
    <property type="interactions" value="986"/>
</dbReference>
<feature type="site" description="Contributes to redox potential value" evidence="6">
    <location>
        <position position="33"/>
    </location>
</feature>
<dbReference type="Pfam" id="PF00085">
    <property type="entry name" value="Thioredoxin"/>
    <property type="match status" value="1"/>
</dbReference>
<evidence type="ECO:0000259" key="8">
    <source>
        <dbReference type="PROSITE" id="PS51352"/>
    </source>
</evidence>
<feature type="disulfide bond" description="Redox-active" evidence="7">
    <location>
        <begin position="32"/>
        <end position="35"/>
    </location>
</feature>
<evidence type="ECO:0000313" key="9">
    <source>
        <dbReference type="EMBL" id="CAD7085430.1"/>
    </source>
</evidence>
<dbReference type="PANTHER" id="PTHR46115">
    <property type="entry name" value="THIOREDOXIN-LIKE PROTEIN 1"/>
    <property type="match status" value="1"/>
</dbReference>